<dbReference type="PANTHER" id="PTHR43080">
    <property type="entry name" value="CBS DOMAIN-CONTAINING PROTEIN CBSX3, MITOCHONDRIAL"/>
    <property type="match status" value="1"/>
</dbReference>
<dbReference type="AlphaFoldDB" id="A0A2W5QZN8"/>
<feature type="domain" description="CBS" evidence="3">
    <location>
        <begin position="7"/>
        <end position="71"/>
    </location>
</feature>
<sequence>MTVRSILNEKGHDVQTISPDATLRQAVEVLAEKRIGAIVVTDAERRVVGIISERDCVRVIGLDGPARLDDTVSQVMTSKVVTADGNESVHQIMEHMTAGRFRHLPVVQGGKLIGIVSIGDVVKHRLAEMERESTAMREYIMST</sequence>
<protein>
    <submittedName>
        <fullName evidence="4">Inosine-5-monophosphate dehydrogenase</fullName>
    </submittedName>
</protein>
<evidence type="ECO:0000313" key="4">
    <source>
        <dbReference type="EMBL" id="PZQ81739.1"/>
    </source>
</evidence>
<dbReference type="InterPro" id="IPR051257">
    <property type="entry name" value="Diverse_CBS-Domain"/>
</dbReference>
<dbReference type="Gene3D" id="3.10.580.10">
    <property type="entry name" value="CBS-domain"/>
    <property type="match status" value="1"/>
</dbReference>
<dbReference type="CDD" id="cd04623">
    <property type="entry name" value="CBS_pair_bac_euk"/>
    <property type="match status" value="1"/>
</dbReference>
<dbReference type="PROSITE" id="PS51371">
    <property type="entry name" value="CBS"/>
    <property type="match status" value="2"/>
</dbReference>
<feature type="domain" description="CBS" evidence="3">
    <location>
        <begin position="76"/>
        <end position="133"/>
    </location>
</feature>
<evidence type="ECO:0000259" key="3">
    <source>
        <dbReference type="PROSITE" id="PS51371"/>
    </source>
</evidence>
<dbReference type="Pfam" id="PF00571">
    <property type="entry name" value="CBS"/>
    <property type="match status" value="2"/>
</dbReference>
<gene>
    <name evidence="4" type="ORF">DI549_13235</name>
</gene>
<dbReference type="EMBL" id="QFQD01000040">
    <property type="protein sequence ID" value="PZQ81739.1"/>
    <property type="molecule type" value="Genomic_DNA"/>
</dbReference>
<dbReference type="PANTHER" id="PTHR43080:SF2">
    <property type="entry name" value="CBS DOMAIN-CONTAINING PROTEIN"/>
    <property type="match status" value="1"/>
</dbReference>
<accession>A0A2W5QZN8</accession>
<organism evidence="4 5">
    <name type="scientific">Ancylobacter novellus</name>
    <name type="common">Thiobacillus novellus</name>
    <dbReference type="NCBI Taxonomy" id="921"/>
    <lineage>
        <taxon>Bacteria</taxon>
        <taxon>Pseudomonadati</taxon>
        <taxon>Pseudomonadota</taxon>
        <taxon>Alphaproteobacteria</taxon>
        <taxon>Hyphomicrobiales</taxon>
        <taxon>Xanthobacteraceae</taxon>
        <taxon>Ancylobacter</taxon>
    </lineage>
</organism>
<evidence type="ECO:0000256" key="2">
    <source>
        <dbReference type="PROSITE-ProRule" id="PRU00703"/>
    </source>
</evidence>
<reference evidence="4 5" key="1">
    <citation type="submission" date="2017-08" db="EMBL/GenBank/DDBJ databases">
        <title>Infants hospitalized years apart are colonized by the same room-sourced microbial strains.</title>
        <authorList>
            <person name="Brooks B."/>
            <person name="Olm M.R."/>
            <person name="Firek B.A."/>
            <person name="Baker R."/>
            <person name="Thomas B.C."/>
            <person name="Morowitz M.J."/>
            <person name="Banfield J.F."/>
        </authorList>
    </citation>
    <scope>NUCLEOTIDE SEQUENCE [LARGE SCALE GENOMIC DNA]</scope>
    <source>
        <strain evidence="4">S2_005_001_R2_27</strain>
    </source>
</reference>
<evidence type="ECO:0000313" key="5">
    <source>
        <dbReference type="Proteomes" id="UP000248887"/>
    </source>
</evidence>
<dbReference type="InterPro" id="IPR044725">
    <property type="entry name" value="CBSX3_CBS_dom"/>
</dbReference>
<dbReference type="InterPro" id="IPR000644">
    <property type="entry name" value="CBS_dom"/>
</dbReference>
<evidence type="ECO:0000256" key="1">
    <source>
        <dbReference type="ARBA" id="ARBA00023122"/>
    </source>
</evidence>
<proteinExistence type="predicted"/>
<dbReference type="InterPro" id="IPR046342">
    <property type="entry name" value="CBS_dom_sf"/>
</dbReference>
<dbReference type="Proteomes" id="UP000248887">
    <property type="component" value="Unassembled WGS sequence"/>
</dbReference>
<dbReference type="SMART" id="SM00116">
    <property type="entry name" value="CBS"/>
    <property type="match status" value="2"/>
</dbReference>
<keyword evidence="1 2" id="KW-0129">CBS domain</keyword>
<dbReference type="SUPFAM" id="SSF54631">
    <property type="entry name" value="CBS-domain pair"/>
    <property type="match status" value="1"/>
</dbReference>
<comment type="caution">
    <text evidence="4">The sequence shown here is derived from an EMBL/GenBank/DDBJ whole genome shotgun (WGS) entry which is preliminary data.</text>
</comment>
<name>A0A2W5QZN8_ANCNO</name>